<keyword evidence="3" id="KW-0479">Metal-binding</keyword>
<comment type="catalytic activity">
    <reaction evidence="12">
        <text>hydrogencarbonate + H(+) = CO2 + H2O</text>
        <dbReference type="Rhea" id="RHEA:10748"/>
        <dbReference type="ChEBI" id="CHEBI:15377"/>
        <dbReference type="ChEBI" id="CHEBI:15378"/>
        <dbReference type="ChEBI" id="CHEBI:16526"/>
        <dbReference type="ChEBI" id="CHEBI:17544"/>
        <dbReference type="EC" id="4.2.1.1"/>
    </reaction>
</comment>
<reference evidence="17 18" key="1">
    <citation type="submission" date="2019-08" db="EMBL/GenBank/DDBJ databases">
        <title>Pelomicrobium methylotrophicum gen. nov., sp. nov. a moderately thermophilic, facultatively anaerobic, lithoautotrophic and methylotrophic bacterium isolated from a terrestrial mud volcano.</title>
        <authorList>
            <person name="Slobodkina G.B."/>
            <person name="Merkel A.Y."/>
            <person name="Slobodkin A.I."/>
        </authorList>
    </citation>
    <scope>NUCLEOTIDE SEQUENCE [LARGE SCALE GENOMIC DNA]</scope>
    <source>
        <strain evidence="17 18">SM250</strain>
    </source>
</reference>
<comment type="subcellular location">
    <subcellularLocation>
        <location evidence="7">Carboxysome</location>
    </subcellularLocation>
</comment>
<sequence>MGAHPLHDATHNRCLLEREAEIVAAFEAIEPALKEIAAMQWQDGFAERAQSLALQRLGFTLPRAWLVASWTAPLDMRRLYAYAVFRTFRTLAERNFDRSLANHNEGEPADALIRRWGFHAIDITPCADGRLSGVVDYILRVPPAVVVHRKSYAGSMFDIEESMRHWAEVELRRHREGLPNRADEPTRYLKIGVYHTSGSDPGHEGCAAHGSDERRAASALLERLDAFRKAIENSFCCGASVATLLIGVDTDTDAIRVHVPDAEDRMSLERYVDNARLYEATRALEREAAKEAIRLAVAECAGVPSDDAATEGMRWFCAYLLKNNMAQIEYVRAYHNGRYTDLGHTERFITVGDSFDDVQMRNLAYQAQMDTVEEGASDLDIGIKIFTKLNVARGLPIPVIVHFRYDAKVPGSRERAVKRGQRLEAAIRERYAQLVREGLLYTFVTVKDSAVASRLEDVGEPNGATEDHCACGCDSMEARS</sequence>
<protein>
    <recommendedName>
        <fullName evidence="10 13">Carboxysome shell carbonic anhydrase</fullName>
        <ecNumber evidence="2 13">4.2.1.1</ecNumber>
    </recommendedName>
</protein>
<dbReference type="EC" id="4.2.1.1" evidence="2 13"/>
<dbReference type="NCBIfam" id="TIGR02701">
    <property type="entry name" value="shell_carb_anhy"/>
    <property type="match status" value="1"/>
</dbReference>
<dbReference type="Gene3D" id="3.30.1330.140">
    <property type="entry name" value="Carboxysome Shell Carbonic Anhydrase, C-terminal domain"/>
    <property type="match status" value="1"/>
</dbReference>
<evidence type="ECO:0000256" key="4">
    <source>
        <dbReference type="ARBA" id="ARBA00022833"/>
    </source>
</evidence>
<evidence type="ECO:0000256" key="5">
    <source>
        <dbReference type="ARBA" id="ARBA00023239"/>
    </source>
</evidence>
<dbReference type="GO" id="GO:0031470">
    <property type="term" value="C:carboxysome"/>
    <property type="evidence" value="ECO:0007669"/>
    <property type="project" value="UniProtKB-SubCell"/>
</dbReference>
<dbReference type="InterPro" id="IPR014074">
    <property type="entry name" value="Carboxysome_shell_carb_anhy"/>
</dbReference>
<organism evidence="17 18">
    <name type="scientific">Pelomicrobium methylotrophicum</name>
    <dbReference type="NCBI Taxonomy" id="2602750"/>
    <lineage>
        <taxon>Bacteria</taxon>
        <taxon>Pseudomonadati</taxon>
        <taxon>Pseudomonadota</taxon>
        <taxon>Hydrogenophilia</taxon>
        <taxon>Hydrogenophilia incertae sedis</taxon>
        <taxon>Pelomicrobium</taxon>
    </lineage>
</organism>
<evidence type="ECO:0000256" key="8">
    <source>
        <dbReference type="ARBA" id="ARBA00023669"/>
    </source>
</evidence>
<evidence type="ECO:0000313" key="17">
    <source>
        <dbReference type="EMBL" id="TXF10971.1"/>
    </source>
</evidence>
<comment type="cofactor">
    <cofactor evidence="1">
        <name>Zn(2+)</name>
        <dbReference type="ChEBI" id="CHEBI:29105"/>
    </cofactor>
</comment>
<keyword evidence="18" id="KW-1185">Reference proteome</keyword>
<evidence type="ECO:0000256" key="10">
    <source>
        <dbReference type="ARBA" id="ARBA00024121"/>
    </source>
</evidence>
<dbReference type="InterPro" id="IPR048619">
    <property type="entry name" value="CsoSCA_N"/>
</dbReference>
<dbReference type="Pfam" id="PF20686">
    <property type="entry name" value="CsoSCA_cat"/>
    <property type="match status" value="1"/>
</dbReference>
<dbReference type="GO" id="GO:0004089">
    <property type="term" value="F:carbonate dehydratase activity"/>
    <property type="evidence" value="ECO:0007669"/>
    <property type="project" value="UniProtKB-UniRule"/>
</dbReference>
<comment type="caution">
    <text evidence="17">The sequence shown here is derived from an EMBL/GenBank/DDBJ whole genome shotgun (WGS) entry which is preliminary data.</text>
</comment>
<evidence type="ECO:0000256" key="2">
    <source>
        <dbReference type="ARBA" id="ARBA00012925"/>
    </source>
</evidence>
<keyword evidence="5" id="KW-0456">Lyase</keyword>
<dbReference type="Gene3D" id="1.20.120.1310">
    <property type="entry name" value="Carboxysome Shell Carbonic Anhydrase, N-terminal helical domain"/>
    <property type="match status" value="1"/>
</dbReference>
<dbReference type="InterPro" id="IPR048620">
    <property type="entry name" value="CsoSCA_C"/>
</dbReference>
<dbReference type="OrthoDB" id="544846at2"/>
<feature type="domain" description="Carboxysome Shell Carbonic Anhydrase catalytic" evidence="15">
    <location>
        <begin position="110"/>
        <end position="344"/>
    </location>
</feature>
<dbReference type="GO" id="GO:0015977">
    <property type="term" value="P:carbon fixation"/>
    <property type="evidence" value="ECO:0007669"/>
    <property type="project" value="UniProtKB-UniRule"/>
</dbReference>
<keyword evidence="6" id="KW-0120">Carbon dioxide fixation</keyword>
<evidence type="ECO:0000256" key="1">
    <source>
        <dbReference type="ARBA" id="ARBA00001947"/>
    </source>
</evidence>
<keyword evidence="8" id="KW-1282">Carboxysome</keyword>
<evidence type="ECO:0000256" key="13">
    <source>
        <dbReference type="NCBIfam" id="TIGR02701"/>
    </source>
</evidence>
<evidence type="ECO:0000259" key="16">
    <source>
        <dbReference type="Pfam" id="PF20687"/>
    </source>
</evidence>
<dbReference type="InParanoid" id="A0A5C7EHZ5"/>
<evidence type="ECO:0000256" key="6">
    <source>
        <dbReference type="ARBA" id="ARBA00023300"/>
    </source>
</evidence>
<evidence type="ECO:0000259" key="15">
    <source>
        <dbReference type="Pfam" id="PF20686"/>
    </source>
</evidence>
<evidence type="ECO:0000313" key="18">
    <source>
        <dbReference type="Proteomes" id="UP000321201"/>
    </source>
</evidence>
<gene>
    <name evidence="17" type="ORF">FR698_12765</name>
</gene>
<dbReference type="EMBL" id="VPFL01000019">
    <property type="protein sequence ID" value="TXF10971.1"/>
    <property type="molecule type" value="Genomic_DNA"/>
</dbReference>
<dbReference type="InterPro" id="IPR048539">
    <property type="entry name" value="CsoSCA_cat"/>
</dbReference>
<evidence type="ECO:0000256" key="12">
    <source>
        <dbReference type="ARBA" id="ARBA00048348"/>
    </source>
</evidence>
<dbReference type="GO" id="GO:0046872">
    <property type="term" value="F:metal ion binding"/>
    <property type="evidence" value="ECO:0007669"/>
    <property type="project" value="UniProtKB-KW"/>
</dbReference>
<keyword evidence="4" id="KW-0862">Zinc</keyword>
<feature type="domain" description="Carboxysome Shell Carbonic Anhydrase N-terminal" evidence="16">
    <location>
        <begin position="4"/>
        <end position="95"/>
    </location>
</feature>
<name>A0A5C7EHZ5_9PROT</name>
<feature type="domain" description="Carboxysome Shell Carbonic Anhydrase C-terminal" evidence="14">
    <location>
        <begin position="345"/>
        <end position="459"/>
    </location>
</feature>
<dbReference type="AlphaFoldDB" id="A0A5C7EHZ5"/>
<comment type="similarity">
    <text evidence="9">Belongs to the beta-class carbonic anhydrase family. CsoSCA subfamily.</text>
</comment>
<dbReference type="Pfam" id="PF20687">
    <property type="entry name" value="CsoSCA_N"/>
    <property type="match status" value="1"/>
</dbReference>
<accession>A0A5C7EHZ5</accession>
<dbReference type="InterPro" id="IPR043065">
    <property type="entry name" value="CsoSCA_N_sf"/>
</dbReference>
<keyword evidence="11" id="KW-1283">Bacterial microcompartment</keyword>
<dbReference type="InterPro" id="IPR043066">
    <property type="entry name" value="CsoSCA_C_sf"/>
</dbReference>
<evidence type="ECO:0000256" key="9">
    <source>
        <dbReference type="ARBA" id="ARBA00024021"/>
    </source>
</evidence>
<evidence type="ECO:0000256" key="3">
    <source>
        <dbReference type="ARBA" id="ARBA00022723"/>
    </source>
</evidence>
<proteinExistence type="inferred from homology"/>
<evidence type="ECO:0000256" key="7">
    <source>
        <dbReference type="ARBA" id="ARBA00023587"/>
    </source>
</evidence>
<dbReference type="Pfam" id="PF08936">
    <property type="entry name" value="CsoSCA_C"/>
    <property type="match status" value="1"/>
</dbReference>
<dbReference type="Proteomes" id="UP000321201">
    <property type="component" value="Unassembled WGS sequence"/>
</dbReference>
<evidence type="ECO:0000256" key="11">
    <source>
        <dbReference type="ARBA" id="ARBA00024446"/>
    </source>
</evidence>
<evidence type="ECO:0000259" key="14">
    <source>
        <dbReference type="Pfam" id="PF08936"/>
    </source>
</evidence>